<dbReference type="GO" id="GO:0005737">
    <property type="term" value="C:cytoplasm"/>
    <property type="evidence" value="ECO:0007669"/>
    <property type="project" value="UniProtKB-SubCell"/>
</dbReference>
<comment type="caution">
    <text evidence="9">The sequence shown here is derived from an EMBL/GenBank/DDBJ whole genome shotgun (WGS) entry which is preliminary data.</text>
</comment>
<evidence type="ECO:0000256" key="3">
    <source>
        <dbReference type="ARBA" id="ARBA00018615"/>
    </source>
</evidence>
<reference evidence="9 10" key="1">
    <citation type="journal article" date="2024" name="Nat. Commun.">
        <title>Phylogenomics reveals the evolutionary origins of lichenization in chlorophyte algae.</title>
        <authorList>
            <person name="Puginier C."/>
            <person name="Libourel C."/>
            <person name="Otte J."/>
            <person name="Skaloud P."/>
            <person name="Haon M."/>
            <person name="Grisel S."/>
            <person name="Petersen M."/>
            <person name="Berrin J.G."/>
            <person name="Delaux P.M."/>
            <person name="Dal Grande F."/>
            <person name="Keller J."/>
        </authorList>
    </citation>
    <scope>NUCLEOTIDE SEQUENCE [LARGE SCALE GENOMIC DNA]</scope>
    <source>
        <strain evidence="9 10">SAG 2043</strain>
    </source>
</reference>
<name>A0AAW1R565_9CHLO</name>
<sequence length="95" mass="10552">MVCDKCQKKLTKVACPDKWVEGSNNSLRTGGVKVNENKLLSKKKRWAPYAASCKTCKQKMHQEGMYCQGCAYSKGMCAMCGKQIMDTAGYKQSAK</sequence>
<dbReference type="Pfam" id="PF10235">
    <property type="entry name" value="Cript"/>
    <property type="match status" value="1"/>
</dbReference>
<dbReference type="Proteomes" id="UP001489004">
    <property type="component" value="Unassembled WGS sequence"/>
</dbReference>
<dbReference type="EMBL" id="JALJOR010000001">
    <property type="protein sequence ID" value="KAK9828911.1"/>
    <property type="molecule type" value="Genomic_DNA"/>
</dbReference>
<evidence type="ECO:0000313" key="9">
    <source>
        <dbReference type="EMBL" id="KAK9828911.1"/>
    </source>
</evidence>
<keyword evidence="7" id="KW-0508">mRNA splicing</keyword>
<keyword evidence="4" id="KW-0963">Cytoplasm</keyword>
<evidence type="ECO:0000256" key="4">
    <source>
        <dbReference type="ARBA" id="ARBA00022490"/>
    </source>
</evidence>
<dbReference type="PANTHER" id="PTHR11805">
    <property type="entry name" value="CYSTEINE-RICH PDZ-BINDING PROTEIN"/>
    <property type="match status" value="1"/>
</dbReference>
<evidence type="ECO:0000256" key="5">
    <source>
        <dbReference type="ARBA" id="ARBA00022664"/>
    </source>
</evidence>
<evidence type="ECO:0000256" key="2">
    <source>
        <dbReference type="ARBA" id="ARBA00009021"/>
    </source>
</evidence>
<comment type="similarity">
    <text evidence="2">Belongs to the CRIPT family.</text>
</comment>
<evidence type="ECO:0000256" key="6">
    <source>
        <dbReference type="ARBA" id="ARBA00022728"/>
    </source>
</evidence>
<accession>A0AAW1R565</accession>
<dbReference type="GO" id="GO:0008380">
    <property type="term" value="P:RNA splicing"/>
    <property type="evidence" value="ECO:0007669"/>
    <property type="project" value="UniProtKB-KW"/>
</dbReference>
<dbReference type="AlphaFoldDB" id="A0AAW1R565"/>
<dbReference type="GO" id="GO:0008017">
    <property type="term" value="F:microtubule binding"/>
    <property type="evidence" value="ECO:0007669"/>
    <property type="project" value="TreeGrafter"/>
</dbReference>
<keyword evidence="10" id="KW-1185">Reference proteome</keyword>
<dbReference type="GO" id="GO:0031122">
    <property type="term" value="P:cytoplasmic microtubule organization"/>
    <property type="evidence" value="ECO:0007669"/>
    <property type="project" value="TreeGrafter"/>
</dbReference>
<evidence type="ECO:0000256" key="7">
    <source>
        <dbReference type="ARBA" id="ARBA00023187"/>
    </source>
</evidence>
<evidence type="ECO:0000256" key="1">
    <source>
        <dbReference type="ARBA" id="ARBA00004496"/>
    </source>
</evidence>
<gene>
    <name evidence="9" type="ORF">WJX72_002750</name>
</gene>
<keyword evidence="6" id="KW-0747">Spliceosome</keyword>
<evidence type="ECO:0000313" key="10">
    <source>
        <dbReference type="Proteomes" id="UP001489004"/>
    </source>
</evidence>
<proteinExistence type="inferred from homology"/>
<dbReference type="InterPro" id="IPR019367">
    <property type="entry name" value="PDZ-binding_CRIPT"/>
</dbReference>
<keyword evidence="5" id="KW-0507">mRNA processing</keyword>
<dbReference type="GO" id="GO:0005681">
    <property type="term" value="C:spliceosomal complex"/>
    <property type="evidence" value="ECO:0007669"/>
    <property type="project" value="UniProtKB-KW"/>
</dbReference>
<dbReference type="GO" id="GO:0006397">
    <property type="term" value="P:mRNA processing"/>
    <property type="evidence" value="ECO:0007669"/>
    <property type="project" value="UniProtKB-KW"/>
</dbReference>
<protein>
    <recommendedName>
        <fullName evidence="3">Cysteine-rich PDZ-binding protein</fullName>
    </recommendedName>
    <alternativeName>
        <fullName evidence="8">Cysteine-rich interactor of PDZ three</fullName>
    </alternativeName>
</protein>
<organism evidence="9 10">
    <name type="scientific">[Myrmecia] bisecta</name>
    <dbReference type="NCBI Taxonomy" id="41462"/>
    <lineage>
        <taxon>Eukaryota</taxon>
        <taxon>Viridiplantae</taxon>
        <taxon>Chlorophyta</taxon>
        <taxon>core chlorophytes</taxon>
        <taxon>Trebouxiophyceae</taxon>
        <taxon>Trebouxiales</taxon>
        <taxon>Trebouxiaceae</taxon>
        <taxon>Myrmecia</taxon>
    </lineage>
</organism>
<evidence type="ECO:0000256" key="8">
    <source>
        <dbReference type="ARBA" id="ARBA00032518"/>
    </source>
</evidence>
<dbReference type="PANTHER" id="PTHR11805:SF1">
    <property type="entry name" value="CYSTEINE-RICH PDZ-BINDING PROTEIN"/>
    <property type="match status" value="1"/>
</dbReference>
<comment type="subcellular location">
    <subcellularLocation>
        <location evidence="1">Cytoplasm</location>
    </subcellularLocation>
</comment>